<accession>A0A2N3QZ85</accession>
<evidence type="ECO:0008006" key="6">
    <source>
        <dbReference type="Google" id="ProtNLM"/>
    </source>
</evidence>
<protein>
    <recommendedName>
        <fullName evidence="6">Peptide ABC transporter permease</fullName>
    </recommendedName>
</protein>
<feature type="region of interest" description="Disordered" evidence="1">
    <location>
        <begin position="14"/>
        <end position="44"/>
    </location>
</feature>
<evidence type="ECO:0000313" key="2">
    <source>
        <dbReference type="EMBL" id="PKU98713.1"/>
    </source>
</evidence>
<evidence type="ECO:0000313" key="3">
    <source>
        <dbReference type="EMBL" id="RYQ46164.1"/>
    </source>
</evidence>
<dbReference type="AlphaFoldDB" id="A0A2N3QZ85"/>
<evidence type="ECO:0000313" key="5">
    <source>
        <dbReference type="Proteomes" id="UP000292933"/>
    </source>
</evidence>
<reference evidence="3 5" key="2">
    <citation type="submission" date="2018-12" db="EMBL/GenBank/DDBJ databases">
        <title>Unveiling genomic diversity among members of the Bifidobacterium pseudolongum species, a widely distributed gut commensal of the animal kingdom.</title>
        <authorList>
            <person name="Lugli G.A."/>
            <person name="Duranti S."/>
            <person name="Albert K."/>
            <person name="Mancabelli L."/>
            <person name="Napoli S."/>
            <person name="Viappiani A."/>
            <person name="Anzalone R."/>
            <person name="Longhi G."/>
            <person name="Milani C."/>
            <person name="Turroni F."/>
            <person name="Alessandri G."/>
            <person name="Sela D.A."/>
            <person name="Van Sinderen D."/>
            <person name="Ventura M."/>
        </authorList>
    </citation>
    <scope>NUCLEOTIDE SEQUENCE [LARGE SCALE GENOMIC DNA]</scope>
    <source>
        <strain evidence="3 5">1780B</strain>
    </source>
</reference>
<feature type="compositionally biased region" description="Basic residues" evidence="1">
    <location>
        <begin position="32"/>
        <end position="44"/>
    </location>
</feature>
<dbReference type="EMBL" id="RYVC01000011">
    <property type="protein sequence ID" value="RYQ46164.1"/>
    <property type="molecule type" value="Genomic_DNA"/>
</dbReference>
<proteinExistence type="predicted"/>
<reference evidence="2 4" key="1">
    <citation type="submission" date="2017-10" db="EMBL/GenBank/DDBJ databases">
        <title>Bifidobacterium genomics.</title>
        <authorList>
            <person name="Lugli G.A."/>
            <person name="Milani C."/>
            <person name="Mancabelli L."/>
        </authorList>
    </citation>
    <scope>NUCLEOTIDE SEQUENCE [LARGE SCALE GENOMIC DNA]</scope>
    <source>
        <strain evidence="2 4">1744B</strain>
    </source>
</reference>
<evidence type="ECO:0000313" key="4">
    <source>
        <dbReference type="Proteomes" id="UP000233783"/>
    </source>
</evidence>
<organism evidence="2 4">
    <name type="scientific">Bifidobacterium pseudolongum subsp. globosum</name>
    <dbReference type="NCBI Taxonomy" id="1690"/>
    <lineage>
        <taxon>Bacteria</taxon>
        <taxon>Bacillati</taxon>
        <taxon>Actinomycetota</taxon>
        <taxon>Actinomycetes</taxon>
        <taxon>Bifidobacteriales</taxon>
        <taxon>Bifidobacteriaceae</taxon>
        <taxon>Bifidobacterium</taxon>
    </lineage>
</organism>
<name>A0A2N3QZ85_9BIFI</name>
<comment type="caution">
    <text evidence="2">The sequence shown here is derived from an EMBL/GenBank/DDBJ whole genome shotgun (WGS) entry which is preliminary data.</text>
</comment>
<gene>
    <name evidence="2" type="ORF">CQR56_0041</name>
    <name evidence="3" type="ORF">PG1780B_1302</name>
</gene>
<evidence type="ECO:0000256" key="1">
    <source>
        <dbReference type="SAM" id="MobiDB-lite"/>
    </source>
</evidence>
<sequence>MRCGCRNSGGVNMAGAPGRLVRMPSQSSPRAAKPRKRRLSKRQRQMYRRRRIAVLVGLVAFLALAVFCVYSLVRGASLVPAWVGADERMAVTRATQPPVPVRKSKVRVCSANDIELALDPASTSVPVGGSLEFTARITYTGKDPAGCYVDGADDGRVLQISSGSDVVWRSDACEAAYRPLLMMQGVTDEQKMTWDTVRSGSECVAEGDLPHVDRGTYVAQLVLKDDPKVMSKPVTITVE</sequence>
<dbReference type="Proteomes" id="UP000292933">
    <property type="component" value="Unassembled WGS sequence"/>
</dbReference>
<dbReference type="Proteomes" id="UP000233783">
    <property type="component" value="Unassembled WGS sequence"/>
</dbReference>
<dbReference type="EMBL" id="PCHB01000001">
    <property type="protein sequence ID" value="PKU98713.1"/>
    <property type="molecule type" value="Genomic_DNA"/>
</dbReference>